<keyword evidence="3" id="KW-0235">DNA replication</keyword>
<dbReference type="GO" id="GO:0008622">
    <property type="term" value="C:epsilon DNA polymerase complex"/>
    <property type="evidence" value="ECO:0007669"/>
    <property type="project" value="InterPro"/>
</dbReference>
<keyword evidence="3" id="KW-0863">Zinc-finger</keyword>
<dbReference type="GO" id="GO:0008310">
    <property type="term" value="F:single-stranded DNA 3'-5' DNA exonuclease activity"/>
    <property type="evidence" value="ECO:0007669"/>
    <property type="project" value="TreeGrafter"/>
</dbReference>
<dbReference type="GO" id="GO:0006287">
    <property type="term" value="P:base-excision repair, gap-filling"/>
    <property type="evidence" value="ECO:0007669"/>
    <property type="project" value="TreeGrafter"/>
</dbReference>
<dbReference type="EC" id="2.7.7.7" evidence="3"/>
<dbReference type="GO" id="GO:0045004">
    <property type="term" value="P:DNA replication proofreading"/>
    <property type="evidence" value="ECO:0007669"/>
    <property type="project" value="TreeGrafter"/>
</dbReference>
<dbReference type="PANTHER" id="PTHR10670">
    <property type="entry name" value="DNA POLYMERASE EPSILON CATALYTIC SUBUNIT A"/>
    <property type="match status" value="1"/>
</dbReference>
<evidence type="ECO:0000313" key="4">
    <source>
        <dbReference type="EnsemblPlants" id="AET1Gv20359000.39"/>
    </source>
</evidence>
<reference evidence="4" key="5">
    <citation type="journal article" date="2021" name="G3 (Bethesda)">
        <title>Aegilops tauschii genome assembly Aet v5.0 features greater sequence contiguity and improved annotation.</title>
        <authorList>
            <person name="Wang L."/>
            <person name="Zhu T."/>
            <person name="Rodriguez J.C."/>
            <person name="Deal K.R."/>
            <person name="Dubcovsky J."/>
            <person name="McGuire P.E."/>
            <person name="Lux T."/>
            <person name="Spannagl M."/>
            <person name="Mayer K.F.X."/>
            <person name="Baldrich P."/>
            <person name="Meyers B.C."/>
            <person name="Huo N."/>
            <person name="Gu Y.Q."/>
            <person name="Zhou H."/>
            <person name="Devos K.M."/>
            <person name="Bennetzen J.L."/>
            <person name="Unver T."/>
            <person name="Budak H."/>
            <person name="Gulick P.J."/>
            <person name="Galiba G."/>
            <person name="Kalapos B."/>
            <person name="Nelson D.R."/>
            <person name="Li P."/>
            <person name="You F.M."/>
            <person name="Luo M.C."/>
            <person name="Dvorak J."/>
        </authorList>
    </citation>
    <scope>NUCLEOTIDE SEQUENCE [LARGE SCALE GENOMIC DNA]</scope>
    <source>
        <strain evidence="4">cv. AL8/78</strain>
    </source>
</reference>
<keyword evidence="3" id="KW-0411">Iron-sulfur</keyword>
<evidence type="ECO:0000313" key="5">
    <source>
        <dbReference type="Proteomes" id="UP000015105"/>
    </source>
</evidence>
<organism evidence="4 5">
    <name type="scientific">Aegilops tauschii subsp. strangulata</name>
    <name type="common">Goatgrass</name>
    <dbReference type="NCBI Taxonomy" id="200361"/>
    <lineage>
        <taxon>Eukaryota</taxon>
        <taxon>Viridiplantae</taxon>
        <taxon>Streptophyta</taxon>
        <taxon>Embryophyta</taxon>
        <taxon>Tracheophyta</taxon>
        <taxon>Spermatophyta</taxon>
        <taxon>Magnoliopsida</taxon>
        <taxon>Liliopsida</taxon>
        <taxon>Poales</taxon>
        <taxon>Poaceae</taxon>
        <taxon>BOP clade</taxon>
        <taxon>Pooideae</taxon>
        <taxon>Triticodae</taxon>
        <taxon>Triticeae</taxon>
        <taxon>Triticinae</taxon>
        <taxon>Aegilops</taxon>
    </lineage>
</organism>
<comment type="cofactor">
    <cofactor evidence="1 3">
        <name>[4Fe-4S] cluster</name>
        <dbReference type="ChEBI" id="CHEBI:49883"/>
    </cofactor>
</comment>
<comment type="similarity">
    <text evidence="3">Belongs to the DNA polymerase type-B family.</text>
</comment>
<keyword evidence="3" id="KW-0548">Nucleotidyltransferase</keyword>
<comment type="function">
    <text evidence="3">DNA polymerase II participates in chromosomal DNA replication.</text>
</comment>
<comment type="catalytic activity">
    <reaction evidence="2 3">
        <text>DNA(n) + a 2'-deoxyribonucleoside 5'-triphosphate = DNA(n+1) + diphosphate</text>
        <dbReference type="Rhea" id="RHEA:22508"/>
        <dbReference type="Rhea" id="RHEA-COMP:17339"/>
        <dbReference type="Rhea" id="RHEA-COMP:17340"/>
        <dbReference type="ChEBI" id="CHEBI:33019"/>
        <dbReference type="ChEBI" id="CHEBI:61560"/>
        <dbReference type="ChEBI" id="CHEBI:173112"/>
        <dbReference type="EC" id="2.7.7.7"/>
    </reaction>
</comment>
<dbReference type="InterPro" id="IPR012337">
    <property type="entry name" value="RNaseH-like_sf"/>
</dbReference>
<protein>
    <recommendedName>
        <fullName evidence="3">DNA polymerase epsilon catalytic subunit</fullName>
        <ecNumber evidence="3">2.7.7.7</ecNumber>
    </recommendedName>
</protein>
<dbReference type="GO" id="GO:0003677">
    <property type="term" value="F:DNA binding"/>
    <property type="evidence" value="ECO:0007669"/>
    <property type="project" value="UniProtKB-KW"/>
</dbReference>
<proteinExistence type="inferred from homology"/>
<comment type="subcellular location">
    <subcellularLocation>
        <location evidence="3">Nucleus</location>
    </subcellularLocation>
</comment>
<evidence type="ECO:0000256" key="1">
    <source>
        <dbReference type="ARBA" id="ARBA00001966"/>
    </source>
</evidence>
<dbReference type="Gramene" id="AET1Gv20359000.39">
    <property type="protein sequence ID" value="AET1Gv20359000.39"/>
    <property type="gene ID" value="AET1Gv20359000"/>
</dbReference>
<keyword evidence="3" id="KW-0862">Zinc</keyword>
<dbReference type="GO" id="GO:0000278">
    <property type="term" value="P:mitotic cell cycle"/>
    <property type="evidence" value="ECO:0007669"/>
    <property type="project" value="TreeGrafter"/>
</dbReference>
<dbReference type="GO" id="GO:0006297">
    <property type="term" value="P:nucleotide-excision repair, DNA gap filling"/>
    <property type="evidence" value="ECO:0007669"/>
    <property type="project" value="TreeGrafter"/>
</dbReference>
<sequence length="171" mass="19924">SGSSAAKEQRIRLGAEELLEGRLGFAPYTQGDRRLGWLLTFSPSSWEDEDTGKIYSCVDLYFVSQDGSTFKVKYKFPPYFYAATKEKTELEVEAYLRRRYEGEIADIEIIEKEDLDLKNHLSGLKRKYLKIQFDTVQQLMRVRSDLMHVVEKNEEERDAVDAFESIYGVKR</sequence>
<keyword evidence="3" id="KW-0238">DNA-binding</keyword>
<dbReference type="GO" id="GO:0051539">
    <property type="term" value="F:4 iron, 4 sulfur cluster binding"/>
    <property type="evidence" value="ECO:0007669"/>
    <property type="project" value="UniProtKB-KW"/>
</dbReference>
<dbReference type="Gene3D" id="3.30.342.10">
    <property type="entry name" value="DNA Polymerase, chain B, domain 1"/>
    <property type="match status" value="1"/>
</dbReference>
<dbReference type="EnsemblPlants" id="AET1Gv20359000.39">
    <property type="protein sequence ID" value="AET1Gv20359000.39"/>
    <property type="gene ID" value="AET1Gv20359000"/>
</dbReference>
<dbReference type="GO" id="GO:0003887">
    <property type="term" value="F:DNA-directed DNA polymerase activity"/>
    <property type="evidence" value="ECO:0007669"/>
    <property type="project" value="UniProtKB-KW"/>
</dbReference>
<keyword evidence="3" id="KW-0539">Nucleus</keyword>
<keyword evidence="3" id="KW-0479">Metal-binding</keyword>
<keyword evidence="3" id="KW-0408">Iron</keyword>
<dbReference type="AlphaFoldDB" id="A0A452YAW5"/>
<evidence type="ECO:0000256" key="3">
    <source>
        <dbReference type="RuleBase" id="RU365029"/>
    </source>
</evidence>
<dbReference type="SUPFAM" id="SSF53098">
    <property type="entry name" value="Ribonuclease H-like"/>
    <property type="match status" value="1"/>
</dbReference>
<accession>A0A452YAW5</accession>
<keyword evidence="5" id="KW-1185">Reference proteome</keyword>
<dbReference type="GO" id="GO:0008270">
    <property type="term" value="F:zinc ion binding"/>
    <property type="evidence" value="ECO:0007669"/>
    <property type="project" value="UniProtKB-KW"/>
</dbReference>
<reference evidence="5" key="2">
    <citation type="journal article" date="2017" name="Nat. Plants">
        <title>The Aegilops tauschii genome reveals multiple impacts of transposons.</title>
        <authorList>
            <person name="Zhao G."/>
            <person name="Zou C."/>
            <person name="Li K."/>
            <person name="Wang K."/>
            <person name="Li T."/>
            <person name="Gao L."/>
            <person name="Zhang X."/>
            <person name="Wang H."/>
            <person name="Yang Z."/>
            <person name="Liu X."/>
            <person name="Jiang W."/>
            <person name="Mao L."/>
            <person name="Kong X."/>
            <person name="Jiao Y."/>
            <person name="Jia J."/>
        </authorList>
    </citation>
    <scope>NUCLEOTIDE SEQUENCE [LARGE SCALE GENOMIC DNA]</scope>
    <source>
        <strain evidence="5">cv. AL8/78</strain>
    </source>
</reference>
<reference evidence="4" key="4">
    <citation type="submission" date="2019-03" db="UniProtKB">
        <authorList>
            <consortium name="EnsemblPlants"/>
        </authorList>
    </citation>
    <scope>IDENTIFICATION</scope>
</reference>
<evidence type="ECO:0000256" key="2">
    <source>
        <dbReference type="ARBA" id="ARBA00049244"/>
    </source>
</evidence>
<keyword evidence="3" id="KW-0808">Transferase</keyword>
<keyword evidence="3" id="KW-0239">DNA-directed DNA polymerase</keyword>
<name>A0A452YAW5_AEGTS</name>
<dbReference type="GO" id="GO:0006272">
    <property type="term" value="P:leading strand elongation"/>
    <property type="evidence" value="ECO:0007669"/>
    <property type="project" value="TreeGrafter"/>
</dbReference>
<reference evidence="5" key="1">
    <citation type="journal article" date="2014" name="Science">
        <title>Ancient hybridizations among the ancestral genomes of bread wheat.</title>
        <authorList>
            <consortium name="International Wheat Genome Sequencing Consortium,"/>
            <person name="Marcussen T."/>
            <person name="Sandve S.R."/>
            <person name="Heier L."/>
            <person name="Spannagl M."/>
            <person name="Pfeifer M."/>
            <person name="Jakobsen K.S."/>
            <person name="Wulff B.B."/>
            <person name="Steuernagel B."/>
            <person name="Mayer K.F."/>
            <person name="Olsen O.A."/>
        </authorList>
    </citation>
    <scope>NUCLEOTIDE SEQUENCE [LARGE SCALE GENOMIC DNA]</scope>
    <source>
        <strain evidence="5">cv. AL8/78</strain>
    </source>
</reference>
<dbReference type="Proteomes" id="UP000015105">
    <property type="component" value="Chromosome 1D"/>
</dbReference>
<dbReference type="FunFam" id="3.30.342.10:FF:000012">
    <property type="entry name" value="DNA polymerase epsilon catalytic subunit"/>
    <property type="match status" value="1"/>
</dbReference>
<dbReference type="PANTHER" id="PTHR10670:SF0">
    <property type="entry name" value="DNA POLYMERASE EPSILON CATALYTIC SUBUNIT A"/>
    <property type="match status" value="1"/>
</dbReference>
<reference evidence="4" key="3">
    <citation type="journal article" date="2017" name="Nature">
        <title>Genome sequence of the progenitor of the wheat D genome Aegilops tauschii.</title>
        <authorList>
            <person name="Luo M.C."/>
            <person name="Gu Y.Q."/>
            <person name="Puiu D."/>
            <person name="Wang H."/>
            <person name="Twardziok S.O."/>
            <person name="Deal K.R."/>
            <person name="Huo N."/>
            <person name="Zhu T."/>
            <person name="Wang L."/>
            <person name="Wang Y."/>
            <person name="McGuire P.E."/>
            <person name="Liu S."/>
            <person name="Long H."/>
            <person name="Ramasamy R.K."/>
            <person name="Rodriguez J.C."/>
            <person name="Van S.L."/>
            <person name="Yuan L."/>
            <person name="Wang Z."/>
            <person name="Xia Z."/>
            <person name="Xiao L."/>
            <person name="Anderson O.D."/>
            <person name="Ouyang S."/>
            <person name="Liang Y."/>
            <person name="Zimin A.V."/>
            <person name="Pertea G."/>
            <person name="Qi P."/>
            <person name="Bennetzen J.L."/>
            <person name="Dai X."/>
            <person name="Dawson M.W."/>
            <person name="Muller H.G."/>
            <person name="Kugler K."/>
            <person name="Rivarola-Duarte L."/>
            <person name="Spannagl M."/>
            <person name="Mayer K.F.X."/>
            <person name="Lu F.H."/>
            <person name="Bevan M.W."/>
            <person name="Leroy P."/>
            <person name="Li P."/>
            <person name="You F.M."/>
            <person name="Sun Q."/>
            <person name="Liu Z."/>
            <person name="Lyons E."/>
            <person name="Wicker T."/>
            <person name="Salzberg S.L."/>
            <person name="Devos K.M."/>
            <person name="Dvorak J."/>
        </authorList>
    </citation>
    <scope>NUCLEOTIDE SEQUENCE [LARGE SCALE GENOMIC DNA]</scope>
    <source>
        <strain evidence="4">cv. AL8/78</strain>
    </source>
</reference>
<keyword evidence="3" id="KW-0004">4Fe-4S</keyword>
<dbReference type="InterPro" id="IPR029703">
    <property type="entry name" value="POL2"/>
</dbReference>